<feature type="non-terminal residue" evidence="2">
    <location>
        <position position="100"/>
    </location>
</feature>
<evidence type="ECO:0000313" key="3">
    <source>
        <dbReference type="Proteomes" id="UP000270094"/>
    </source>
</evidence>
<dbReference type="Gene3D" id="3.40.50.300">
    <property type="entry name" value="P-loop containing nucleotide triphosphate hydrolases"/>
    <property type="match status" value="1"/>
</dbReference>
<evidence type="ECO:0000313" key="2">
    <source>
        <dbReference type="EMBL" id="VDM81926.1"/>
    </source>
</evidence>
<evidence type="ECO:0000259" key="1">
    <source>
        <dbReference type="PROSITE" id="PS51719"/>
    </source>
</evidence>
<dbReference type="PROSITE" id="PS51719">
    <property type="entry name" value="G_SEPTIN"/>
    <property type="match status" value="1"/>
</dbReference>
<sequence length="100" mass="11624">RAKLDESRTSVAEAQNYWGFANFPNQVFRRAIKDGFNFTLMVKLVENTVKLNLTLVDTPGFGDAVNNTRCWEPIINYVDGKFLEYFSEETKIERKERPVD</sequence>
<feature type="non-terminal residue" evidence="2">
    <location>
        <position position="1"/>
    </location>
</feature>
<gene>
    <name evidence="2" type="ORF">SVUK_LOCUS16924</name>
</gene>
<proteinExistence type="predicted"/>
<dbReference type="InterPro" id="IPR030379">
    <property type="entry name" value="G_SEPTIN_dom"/>
</dbReference>
<dbReference type="PANTHER" id="PTHR18884">
    <property type="entry name" value="SEPTIN"/>
    <property type="match status" value="1"/>
</dbReference>
<reference evidence="2 3" key="1">
    <citation type="submission" date="2018-11" db="EMBL/GenBank/DDBJ databases">
        <authorList>
            <consortium name="Pathogen Informatics"/>
        </authorList>
    </citation>
    <scope>NUCLEOTIDE SEQUENCE [LARGE SCALE GENOMIC DNA]</scope>
</reference>
<accession>A0A3P7JEZ2</accession>
<keyword evidence="3" id="KW-1185">Reference proteome</keyword>
<dbReference type="Proteomes" id="UP000270094">
    <property type="component" value="Unassembled WGS sequence"/>
</dbReference>
<dbReference type="InterPro" id="IPR027417">
    <property type="entry name" value="P-loop_NTPase"/>
</dbReference>
<organism evidence="2 3">
    <name type="scientific">Strongylus vulgaris</name>
    <name type="common">Blood worm</name>
    <dbReference type="NCBI Taxonomy" id="40348"/>
    <lineage>
        <taxon>Eukaryota</taxon>
        <taxon>Metazoa</taxon>
        <taxon>Ecdysozoa</taxon>
        <taxon>Nematoda</taxon>
        <taxon>Chromadorea</taxon>
        <taxon>Rhabditida</taxon>
        <taxon>Rhabditina</taxon>
        <taxon>Rhabditomorpha</taxon>
        <taxon>Strongyloidea</taxon>
        <taxon>Strongylidae</taxon>
        <taxon>Strongylus</taxon>
    </lineage>
</organism>
<dbReference type="EMBL" id="UYYB01115238">
    <property type="protein sequence ID" value="VDM81926.1"/>
    <property type="molecule type" value="Genomic_DNA"/>
</dbReference>
<dbReference type="GO" id="GO:0005525">
    <property type="term" value="F:GTP binding"/>
    <property type="evidence" value="ECO:0007669"/>
    <property type="project" value="InterPro"/>
</dbReference>
<dbReference type="OrthoDB" id="416553at2759"/>
<feature type="domain" description="Septin-type G" evidence="1">
    <location>
        <begin position="1"/>
        <end position="100"/>
    </location>
</feature>
<dbReference type="AlphaFoldDB" id="A0A3P7JEZ2"/>
<protein>
    <recommendedName>
        <fullName evidence="1">Septin-type G domain-containing protein</fullName>
    </recommendedName>
</protein>
<dbReference type="Pfam" id="PF00735">
    <property type="entry name" value="Septin"/>
    <property type="match status" value="1"/>
</dbReference>
<name>A0A3P7JEZ2_STRVU</name>